<dbReference type="AlphaFoldDB" id="A0AAV0XC53"/>
<comment type="caution">
    <text evidence="2">The sequence shown here is derived from an EMBL/GenBank/DDBJ whole genome shotgun (WGS) entry which is preliminary data.</text>
</comment>
<organism evidence="2 3">
    <name type="scientific">Macrosiphum euphorbiae</name>
    <name type="common">potato aphid</name>
    <dbReference type="NCBI Taxonomy" id="13131"/>
    <lineage>
        <taxon>Eukaryota</taxon>
        <taxon>Metazoa</taxon>
        <taxon>Ecdysozoa</taxon>
        <taxon>Arthropoda</taxon>
        <taxon>Hexapoda</taxon>
        <taxon>Insecta</taxon>
        <taxon>Pterygota</taxon>
        <taxon>Neoptera</taxon>
        <taxon>Paraneoptera</taxon>
        <taxon>Hemiptera</taxon>
        <taxon>Sternorrhyncha</taxon>
        <taxon>Aphidomorpha</taxon>
        <taxon>Aphidoidea</taxon>
        <taxon>Aphididae</taxon>
        <taxon>Macrosiphini</taxon>
        <taxon>Macrosiphum</taxon>
    </lineage>
</organism>
<sequence length="88" mass="9732">MEADHSSIGFQPSRARKTDTQPSRGERHNRGNPKPQVDGLPNGVPSISLLYSYAYTVRPPGLARWQTHTLPAIAVESLLVRGDKLCCY</sequence>
<feature type="compositionally biased region" description="Basic and acidic residues" evidence="1">
    <location>
        <begin position="16"/>
        <end position="29"/>
    </location>
</feature>
<evidence type="ECO:0000256" key="1">
    <source>
        <dbReference type="SAM" id="MobiDB-lite"/>
    </source>
</evidence>
<gene>
    <name evidence="2" type="ORF">MEUPH1_LOCUS20746</name>
</gene>
<dbReference type="Proteomes" id="UP001160148">
    <property type="component" value="Unassembled WGS sequence"/>
</dbReference>
<dbReference type="EMBL" id="CARXXK010000004">
    <property type="protein sequence ID" value="CAI6366124.1"/>
    <property type="molecule type" value="Genomic_DNA"/>
</dbReference>
<evidence type="ECO:0000313" key="2">
    <source>
        <dbReference type="EMBL" id="CAI6366124.1"/>
    </source>
</evidence>
<name>A0AAV0XC53_9HEMI</name>
<keyword evidence="3" id="KW-1185">Reference proteome</keyword>
<protein>
    <submittedName>
        <fullName evidence="2">Uncharacterized protein</fullName>
    </submittedName>
</protein>
<feature type="region of interest" description="Disordered" evidence="1">
    <location>
        <begin position="1"/>
        <end position="41"/>
    </location>
</feature>
<evidence type="ECO:0000313" key="3">
    <source>
        <dbReference type="Proteomes" id="UP001160148"/>
    </source>
</evidence>
<reference evidence="2 3" key="1">
    <citation type="submission" date="2023-01" db="EMBL/GenBank/DDBJ databases">
        <authorList>
            <person name="Whitehead M."/>
        </authorList>
    </citation>
    <scope>NUCLEOTIDE SEQUENCE [LARGE SCALE GENOMIC DNA]</scope>
</reference>
<proteinExistence type="predicted"/>
<accession>A0AAV0XC53</accession>